<feature type="region of interest" description="Disordered" evidence="1">
    <location>
        <begin position="1"/>
        <end position="22"/>
    </location>
</feature>
<dbReference type="GeneID" id="15152013"/>
<proteinExistence type="predicted"/>
<organism evidence="2 3">
    <name type="scientific">Haloarcula hispanica virus PH1</name>
    <dbReference type="NCBI Taxonomy" id="1282967"/>
    <lineage>
        <taxon>Viruses</taxon>
        <taxon>Singelaviria</taxon>
        <taxon>Helvetiavirae</taxon>
        <taxon>Dividoviricota</taxon>
        <taxon>Laserviricetes</taxon>
        <taxon>Halopanivirales</taxon>
        <taxon>Sphaerolipoviridae</taxon>
        <taxon>Alphasphaerolipovirus</taxon>
        <taxon>Alphasphaerolipovirus pinkense</taxon>
    </lineage>
</organism>
<keyword evidence="3" id="KW-1185">Reference proteome</keyword>
<dbReference type="RefSeq" id="YP_007761599.1">
    <property type="nucleotide sequence ID" value="NC_020998.1"/>
</dbReference>
<evidence type="ECO:0000256" key="1">
    <source>
        <dbReference type="SAM" id="MobiDB-lite"/>
    </source>
</evidence>
<protein>
    <submittedName>
        <fullName evidence="2">Uncharacterized protein</fullName>
    </submittedName>
</protein>
<evidence type="ECO:0000313" key="3">
    <source>
        <dbReference type="Proteomes" id="UP000012173"/>
    </source>
</evidence>
<reference evidence="2 3" key="1">
    <citation type="journal article" date="2013" name="Archaea">
        <title>PH1: An Archaeovirus of Haloarcula hispanica Related to SH1 and HHIV-2.</title>
        <authorList>
            <person name="Porter K."/>
            <person name="Tang S.-L."/>
            <person name="Chen C.-P."/>
            <person name="Chiang P.-W."/>
            <person name="Hong M.-J."/>
            <person name="Dyall-Smith M.L."/>
        </authorList>
    </citation>
    <scope>NUCLEOTIDE SEQUENCE [LARGE SCALE GENOMIC DNA]</scope>
    <source>
        <strain evidence="2">1</strain>
    </source>
</reference>
<accession>M4JGG0</accession>
<dbReference type="KEGG" id="vg:15152013"/>
<dbReference type="EMBL" id="KC252997">
    <property type="protein sequence ID" value="AGC65535.1"/>
    <property type="molecule type" value="Genomic_DNA"/>
</dbReference>
<evidence type="ECO:0000313" key="2">
    <source>
        <dbReference type="EMBL" id="AGC65535.1"/>
    </source>
</evidence>
<name>M4JGG0_9VIRU</name>
<dbReference type="Proteomes" id="UP000012173">
    <property type="component" value="Segment"/>
</dbReference>
<gene>
    <name evidence="2" type="ORF">HhPH1_gp10</name>
</gene>
<sequence>MDRSLDGPKPPGTRTMNGAESLGIRRRPREFLCARDLYPAFHQLIPR</sequence>